<dbReference type="GO" id="GO:0006302">
    <property type="term" value="P:double-strand break repair"/>
    <property type="evidence" value="ECO:0007669"/>
    <property type="project" value="InterPro"/>
</dbReference>
<feature type="non-terminal residue" evidence="2">
    <location>
        <position position="235"/>
    </location>
</feature>
<dbReference type="InterPro" id="IPR027417">
    <property type="entry name" value="P-loop_NTPase"/>
</dbReference>
<accession>A0A383DK99</accession>
<organism evidence="2">
    <name type="scientific">marine metagenome</name>
    <dbReference type="NCBI Taxonomy" id="408172"/>
    <lineage>
        <taxon>unclassified sequences</taxon>
        <taxon>metagenomes</taxon>
        <taxon>ecological metagenomes</taxon>
    </lineage>
</organism>
<reference evidence="2" key="1">
    <citation type="submission" date="2018-05" db="EMBL/GenBank/DDBJ databases">
        <authorList>
            <person name="Lanie J.A."/>
            <person name="Ng W.-L."/>
            <person name="Kazmierczak K.M."/>
            <person name="Andrzejewski T.M."/>
            <person name="Davidsen T.M."/>
            <person name="Wayne K.J."/>
            <person name="Tettelin H."/>
            <person name="Glass J.I."/>
            <person name="Rusch D."/>
            <person name="Podicherti R."/>
            <person name="Tsui H.-C.T."/>
            <person name="Winkler M.E."/>
        </authorList>
    </citation>
    <scope>NUCLEOTIDE SEQUENCE</scope>
</reference>
<gene>
    <name evidence="2" type="ORF">METZ01_LOCUS497567</name>
</gene>
<feature type="domain" description="Rad50/SbcC-type AAA" evidence="1">
    <location>
        <begin position="94"/>
        <end position="210"/>
    </location>
</feature>
<dbReference type="Gene3D" id="3.40.50.300">
    <property type="entry name" value="P-loop containing nucleotide triphosphate hydrolases"/>
    <property type="match status" value="1"/>
</dbReference>
<dbReference type="PANTHER" id="PTHR32114">
    <property type="entry name" value="ABC TRANSPORTER ABCH.3"/>
    <property type="match status" value="1"/>
</dbReference>
<dbReference type="GO" id="GO:0016887">
    <property type="term" value="F:ATP hydrolysis activity"/>
    <property type="evidence" value="ECO:0007669"/>
    <property type="project" value="InterPro"/>
</dbReference>
<evidence type="ECO:0000259" key="1">
    <source>
        <dbReference type="Pfam" id="PF13476"/>
    </source>
</evidence>
<protein>
    <recommendedName>
        <fullName evidence="1">Rad50/SbcC-type AAA domain-containing protein</fullName>
    </recommendedName>
</protein>
<dbReference type="Pfam" id="PF13476">
    <property type="entry name" value="AAA_23"/>
    <property type="match status" value="1"/>
</dbReference>
<evidence type="ECO:0000313" key="2">
    <source>
        <dbReference type="EMBL" id="SVE44713.1"/>
    </source>
</evidence>
<dbReference type="EMBL" id="UINC01217906">
    <property type="protein sequence ID" value="SVE44713.1"/>
    <property type="molecule type" value="Genomic_DNA"/>
</dbReference>
<feature type="non-terminal residue" evidence="2">
    <location>
        <position position="1"/>
    </location>
</feature>
<dbReference type="InterPro" id="IPR038729">
    <property type="entry name" value="Rad50/SbcC_AAA"/>
</dbReference>
<sequence length="235" mass="26852">ALIHSKYGIKEINVIRTDGFSGDKIRVEDKIDVGDITNSDYQFNLIEDYLNRNYIVDDELLVRIKEINDDLNVILPDEEIQRNVSWKLKKFEFDNMFSYGKDNVVNFTKLNGIVGLFAPNASGKSSLLDALSFCLYDTSSRAFKAANILNNKKGSFKCKVNFEIDGLDYYIERTAKKNFRSGHVKVDVEFWMIDEGGDKISLNGDQRRTTNANIRRVVGTFEDFVLTSLSLQTNN</sequence>
<proteinExistence type="predicted"/>
<dbReference type="SUPFAM" id="SSF52540">
    <property type="entry name" value="P-loop containing nucleoside triphosphate hydrolases"/>
    <property type="match status" value="1"/>
</dbReference>
<dbReference type="PANTHER" id="PTHR32114:SF2">
    <property type="entry name" value="ABC TRANSPORTER ABCH.3"/>
    <property type="match status" value="1"/>
</dbReference>
<name>A0A383DK99_9ZZZZ</name>
<dbReference type="AlphaFoldDB" id="A0A383DK99"/>